<proteinExistence type="inferred from homology"/>
<dbReference type="RefSeq" id="WP_151971902.1">
    <property type="nucleotide sequence ID" value="NZ_AP019860.1"/>
</dbReference>
<dbReference type="GO" id="GO:0047372">
    <property type="term" value="F:monoacylglycerol lipase activity"/>
    <property type="evidence" value="ECO:0007669"/>
    <property type="project" value="TreeGrafter"/>
</dbReference>
<protein>
    <submittedName>
        <fullName evidence="3">Hydrolase</fullName>
    </submittedName>
</protein>
<dbReference type="Pfam" id="PF12697">
    <property type="entry name" value="Abhydrolase_6"/>
    <property type="match status" value="1"/>
</dbReference>
<dbReference type="KEGG" id="uam:UABAM_06327"/>
<evidence type="ECO:0000313" key="3">
    <source>
        <dbReference type="EMBL" id="BBM87912.1"/>
    </source>
</evidence>
<keyword evidence="3" id="KW-0378">Hydrolase</keyword>
<dbReference type="AlphaFoldDB" id="A0A5S9F845"/>
<gene>
    <name evidence="3" type="ORF">UABAM_06327</name>
</gene>
<dbReference type="InterPro" id="IPR029058">
    <property type="entry name" value="AB_hydrolase_fold"/>
</dbReference>
<dbReference type="InterPro" id="IPR000073">
    <property type="entry name" value="AB_hydrolase_1"/>
</dbReference>
<accession>A0A5S9F845</accession>
<comment type="similarity">
    <text evidence="1">Belongs to the AB hydrolase superfamily. AB hydrolase 4 family.</text>
</comment>
<dbReference type="OrthoDB" id="384284at2"/>
<reference evidence="3 4" key="1">
    <citation type="submission" date="2019-08" db="EMBL/GenBank/DDBJ databases">
        <title>Complete genome sequence of Candidatus Uab amorphum.</title>
        <authorList>
            <person name="Shiratori T."/>
            <person name="Suzuki S."/>
            <person name="Kakizawa Y."/>
            <person name="Ishida K."/>
        </authorList>
    </citation>
    <scope>NUCLEOTIDE SEQUENCE [LARGE SCALE GENOMIC DNA]</scope>
    <source>
        <strain evidence="3 4">SRT547</strain>
    </source>
</reference>
<sequence length="462" mass="52664">MLNKLILFLLPSLLCGCFVNIPFQYTDIVQTENSLPKFQKLTKDNNIIYQSSFGSPRQLGMTSTSFIVLNSYDDIFEDQIPGKAGVDVQRANYHELPADFLGAPVGHKPLQIKGRIVHGSKKAIIIIHGIFFSKRTYFLKEYVRVAQEQGFSVVSIDMRGHGESLSSEMSVGIYEALDLCYLAKRLKSDYGIEYVGLIGFSLGAHTTIRAMYESSQEAALSGNAPIIDAGVAISPPCDMVKAFDDLKQHGFGRTTSNFFHGLFLSRIEALRESKFIQQDIQINEFDEYINQIILPRYQANRNATKSDENLQFLREKIYGEEYKYLDQKTQEYISKFKSMKNHKDLLREASTHDLLPKIKLPLLIIHAQDDTTIDVQHIYEAADIINKQKLNNIMAIVVPDGGHISLHHVDPNWTYSTVYGFHHYCAGISPQNFKPIREVSSLWYYFDRVLYPSQLSLSWTLF</sequence>
<dbReference type="EMBL" id="AP019860">
    <property type="protein sequence ID" value="BBM87912.1"/>
    <property type="molecule type" value="Genomic_DNA"/>
</dbReference>
<dbReference type="PANTHER" id="PTHR10794">
    <property type="entry name" value="ABHYDROLASE DOMAIN-CONTAINING PROTEIN"/>
    <property type="match status" value="1"/>
</dbReference>
<dbReference type="InterPro" id="IPR050960">
    <property type="entry name" value="AB_hydrolase_4_sf"/>
</dbReference>
<dbReference type="PANTHER" id="PTHR10794:SF94">
    <property type="entry name" value="ESTERASE YHET-RELATED"/>
    <property type="match status" value="1"/>
</dbReference>
<evidence type="ECO:0000256" key="1">
    <source>
        <dbReference type="ARBA" id="ARBA00010884"/>
    </source>
</evidence>
<name>A0A5S9F845_UABAM</name>
<dbReference type="SUPFAM" id="SSF53474">
    <property type="entry name" value="alpha/beta-Hydrolases"/>
    <property type="match status" value="1"/>
</dbReference>
<dbReference type="Gene3D" id="3.40.50.1820">
    <property type="entry name" value="alpha/beta hydrolase"/>
    <property type="match status" value="1"/>
</dbReference>
<feature type="domain" description="AB hydrolase-1" evidence="2">
    <location>
        <begin position="124"/>
        <end position="411"/>
    </location>
</feature>
<dbReference type="GO" id="GO:0034338">
    <property type="term" value="F:short-chain carboxylesterase activity"/>
    <property type="evidence" value="ECO:0007669"/>
    <property type="project" value="TreeGrafter"/>
</dbReference>
<organism evidence="3 4">
    <name type="scientific">Uabimicrobium amorphum</name>
    <dbReference type="NCBI Taxonomy" id="2596890"/>
    <lineage>
        <taxon>Bacteria</taxon>
        <taxon>Pseudomonadati</taxon>
        <taxon>Planctomycetota</taxon>
        <taxon>Candidatus Uabimicrobiia</taxon>
        <taxon>Candidatus Uabimicrobiales</taxon>
        <taxon>Candidatus Uabimicrobiaceae</taxon>
        <taxon>Candidatus Uabimicrobium</taxon>
    </lineage>
</organism>
<keyword evidence="4" id="KW-1185">Reference proteome</keyword>
<dbReference type="PROSITE" id="PS51257">
    <property type="entry name" value="PROKAR_LIPOPROTEIN"/>
    <property type="match status" value="1"/>
</dbReference>
<evidence type="ECO:0000259" key="2">
    <source>
        <dbReference type="Pfam" id="PF12697"/>
    </source>
</evidence>
<dbReference type="Proteomes" id="UP000326354">
    <property type="component" value="Chromosome"/>
</dbReference>
<evidence type="ECO:0000313" key="4">
    <source>
        <dbReference type="Proteomes" id="UP000326354"/>
    </source>
</evidence>